<feature type="domain" description="RecF/RecN/SMC N-terminal" evidence="10">
    <location>
        <begin position="1"/>
        <end position="513"/>
    </location>
</feature>
<evidence type="ECO:0000256" key="2">
    <source>
        <dbReference type="ARBA" id="ARBA00009441"/>
    </source>
</evidence>
<dbReference type="FunFam" id="3.40.50.300:FF:000356">
    <property type="entry name" value="DNA repair protein RecN"/>
    <property type="match status" value="1"/>
</dbReference>
<dbReference type="CDD" id="cd03241">
    <property type="entry name" value="ABC_RecN"/>
    <property type="match status" value="2"/>
</dbReference>
<dbReference type="RefSeq" id="WP_131911844.1">
    <property type="nucleotide sequence ID" value="NZ_OU594967.1"/>
</dbReference>
<evidence type="ECO:0000256" key="6">
    <source>
        <dbReference type="ARBA" id="ARBA00022840"/>
    </source>
</evidence>
<keyword evidence="5 9" id="KW-0227">DNA damage</keyword>
<dbReference type="EMBL" id="SMGD01000011">
    <property type="protein sequence ID" value="TCK58900.1"/>
    <property type="molecule type" value="Genomic_DNA"/>
</dbReference>
<keyword evidence="7 9" id="KW-0234">DNA repair</keyword>
<sequence>MLTQLTVQNFAIVRFLELDLSSGMTTITGETGAGKSIAIDALGLCLGDRAEAAMVRPREKRAEVSARFDIHQNLAAQTWLLDNQLDSSGECILRRVVTHEGRSKAYINATPVPVSQLKHLGAKLVAIHGQHAHHQLLKPTEQLRIIDSYSRHQNQLEQVAQAFQQWQSLRHEKDRLLTQQASQQSRQQLLEYQVQELDEFALQPEEYQQLDQQHKRLSNSSELLDGCQQLAMLFSQDDEVNVLAMLSQGSKKLSELLEYEPTLQSAYDLIQEAIIQVEEASHQLSHSADQFDVDPEEFAQLEQRLSTSLDLARKHQVSPEQLPDLHLKLAEELAQMASMDELLKQIDEQITTSWQSYQSVAARLSQSRQRQAKQLSHLLEKSIRQLSMPKAKCQLEIISDPEHPSPNGWDKAELLVTTNPGQPLQPLNKVVSGGELSRISLAIQVICAENIQVPTLIFDEIDVGISGPTAAIVGQMLRLLGQTNQVLCVTHLPQVAGNGHQQLRVSKKQQKQSTETTMDVLNGDQRVEELARLLAGDEITEVTLANARELLK</sequence>
<keyword evidence="6" id="KW-0067">ATP-binding</keyword>
<evidence type="ECO:0000259" key="10">
    <source>
        <dbReference type="Pfam" id="PF02463"/>
    </source>
</evidence>
<dbReference type="Proteomes" id="UP000295565">
    <property type="component" value="Unassembled WGS sequence"/>
</dbReference>
<comment type="function">
    <text evidence="1 9">May be involved in recombinational repair of damaged DNA.</text>
</comment>
<dbReference type="InterPro" id="IPR003395">
    <property type="entry name" value="RecF/RecN/SMC_N"/>
</dbReference>
<organism evidence="11 12">
    <name type="scientific">Celerinatantimonas diazotrophica</name>
    <dbReference type="NCBI Taxonomy" id="412034"/>
    <lineage>
        <taxon>Bacteria</taxon>
        <taxon>Pseudomonadati</taxon>
        <taxon>Pseudomonadota</taxon>
        <taxon>Gammaproteobacteria</taxon>
        <taxon>Celerinatantimonadaceae</taxon>
        <taxon>Celerinatantimonas</taxon>
    </lineage>
</organism>
<dbReference type="Gene3D" id="3.40.50.300">
    <property type="entry name" value="P-loop containing nucleotide triphosphate hydrolases"/>
    <property type="match status" value="2"/>
</dbReference>
<dbReference type="Pfam" id="PF02463">
    <property type="entry name" value="SMC_N"/>
    <property type="match status" value="1"/>
</dbReference>
<evidence type="ECO:0000256" key="5">
    <source>
        <dbReference type="ARBA" id="ARBA00022763"/>
    </source>
</evidence>
<name>A0A4R1K4N9_9GAMM</name>
<dbReference type="PANTHER" id="PTHR11059:SF0">
    <property type="entry name" value="DNA REPAIR PROTEIN RECN"/>
    <property type="match status" value="1"/>
</dbReference>
<dbReference type="GO" id="GO:0006310">
    <property type="term" value="P:DNA recombination"/>
    <property type="evidence" value="ECO:0007669"/>
    <property type="project" value="InterPro"/>
</dbReference>
<evidence type="ECO:0000313" key="12">
    <source>
        <dbReference type="Proteomes" id="UP000295565"/>
    </source>
</evidence>
<dbReference type="NCBIfam" id="NF008121">
    <property type="entry name" value="PRK10869.1"/>
    <property type="match status" value="1"/>
</dbReference>
<protein>
    <recommendedName>
        <fullName evidence="3 9">DNA repair protein RecN</fullName>
    </recommendedName>
    <alternativeName>
        <fullName evidence="8 9">Recombination protein N</fullName>
    </alternativeName>
</protein>
<dbReference type="GO" id="GO:0005524">
    <property type="term" value="F:ATP binding"/>
    <property type="evidence" value="ECO:0007669"/>
    <property type="project" value="UniProtKB-KW"/>
</dbReference>
<accession>A0A4R1K4N9</accession>
<evidence type="ECO:0000256" key="3">
    <source>
        <dbReference type="ARBA" id="ARBA00021315"/>
    </source>
</evidence>
<evidence type="ECO:0000256" key="9">
    <source>
        <dbReference type="PIRNR" id="PIRNR003128"/>
    </source>
</evidence>
<dbReference type="GO" id="GO:0043590">
    <property type="term" value="C:bacterial nucleoid"/>
    <property type="evidence" value="ECO:0007669"/>
    <property type="project" value="TreeGrafter"/>
</dbReference>
<comment type="similarity">
    <text evidence="2 9">Belongs to the RecN family.</text>
</comment>
<dbReference type="SUPFAM" id="SSF52540">
    <property type="entry name" value="P-loop containing nucleoside triphosphate hydrolases"/>
    <property type="match status" value="2"/>
</dbReference>
<gene>
    <name evidence="11" type="ORF">EV690_1055</name>
</gene>
<keyword evidence="12" id="KW-1185">Reference proteome</keyword>
<dbReference type="GO" id="GO:0006281">
    <property type="term" value="P:DNA repair"/>
    <property type="evidence" value="ECO:0007669"/>
    <property type="project" value="UniProtKB-KW"/>
</dbReference>
<proteinExistence type="inferred from homology"/>
<dbReference type="InterPro" id="IPR004604">
    <property type="entry name" value="DNA_recomb/repair_RecN"/>
</dbReference>
<dbReference type="GO" id="GO:0009432">
    <property type="term" value="P:SOS response"/>
    <property type="evidence" value="ECO:0007669"/>
    <property type="project" value="UniProtKB-ARBA"/>
</dbReference>
<evidence type="ECO:0000256" key="7">
    <source>
        <dbReference type="ARBA" id="ARBA00023204"/>
    </source>
</evidence>
<comment type="caution">
    <text evidence="11">The sequence shown here is derived from an EMBL/GenBank/DDBJ whole genome shotgun (WGS) entry which is preliminary data.</text>
</comment>
<dbReference type="OrthoDB" id="9806954at2"/>
<reference evidence="11 12" key="1">
    <citation type="submission" date="2019-03" db="EMBL/GenBank/DDBJ databases">
        <title>Genomic Encyclopedia of Type Strains, Phase IV (KMG-IV): sequencing the most valuable type-strain genomes for metagenomic binning, comparative biology and taxonomic classification.</title>
        <authorList>
            <person name="Goeker M."/>
        </authorList>
    </citation>
    <scope>NUCLEOTIDE SEQUENCE [LARGE SCALE GENOMIC DNA]</scope>
    <source>
        <strain evidence="11 12">DSM 18577</strain>
    </source>
</reference>
<dbReference type="InterPro" id="IPR027417">
    <property type="entry name" value="P-loop_NTPase"/>
</dbReference>
<dbReference type="PANTHER" id="PTHR11059">
    <property type="entry name" value="DNA REPAIR PROTEIN RECN"/>
    <property type="match status" value="1"/>
</dbReference>
<evidence type="ECO:0000256" key="1">
    <source>
        <dbReference type="ARBA" id="ARBA00003618"/>
    </source>
</evidence>
<evidence type="ECO:0000313" key="11">
    <source>
        <dbReference type="EMBL" id="TCK58900.1"/>
    </source>
</evidence>
<dbReference type="NCBIfam" id="TIGR00634">
    <property type="entry name" value="recN"/>
    <property type="match status" value="1"/>
</dbReference>
<dbReference type="PIRSF" id="PIRSF003128">
    <property type="entry name" value="RecN"/>
    <property type="match status" value="1"/>
</dbReference>
<evidence type="ECO:0000256" key="4">
    <source>
        <dbReference type="ARBA" id="ARBA00022741"/>
    </source>
</evidence>
<keyword evidence="4" id="KW-0547">Nucleotide-binding</keyword>
<dbReference type="AlphaFoldDB" id="A0A4R1K4N9"/>
<evidence type="ECO:0000256" key="8">
    <source>
        <dbReference type="ARBA" id="ARBA00033408"/>
    </source>
</evidence>
<dbReference type="FunFam" id="3.40.50.300:FF:000319">
    <property type="entry name" value="DNA repair protein RecN"/>
    <property type="match status" value="1"/>
</dbReference>